<dbReference type="PANTHER" id="PTHR43713:SF3">
    <property type="entry name" value="GLUTAMATE-1-SEMIALDEHYDE 2,1-AMINOMUTASE 1, CHLOROPLASTIC-RELATED"/>
    <property type="match status" value="1"/>
</dbReference>
<dbReference type="InterPro" id="IPR015422">
    <property type="entry name" value="PyrdxlP-dep_Trfase_small"/>
</dbReference>
<dbReference type="PANTHER" id="PTHR43713">
    <property type="entry name" value="GLUTAMATE-1-SEMIALDEHYDE 2,1-AMINOMUTASE"/>
    <property type="match status" value="1"/>
</dbReference>
<evidence type="ECO:0000313" key="3">
    <source>
        <dbReference type="EMBL" id="CAB4322591.1"/>
    </source>
</evidence>
<proteinExistence type="predicted"/>
<evidence type="ECO:0000256" key="2">
    <source>
        <dbReference type="ARBA" id="ARBA00022898"/>
    </source>
</evidence>
<dbReference type="InterPro" id="IPR005814">
    <property type="entry name" value="Aminotrans_3"/>
</dbReference>
<comment type="cofactor">
    <cofactor evidence="1">
        <name>pyridoxal 5'-phosphate</name>
        <dbReference type="ChEBI" id="CHEBI:597326"/>
    </cofactor>
</comment>
<evidence type="ECO:0000256" key="1">
    <source>
        <dbReference type="ARBA" id="ARBA00001933"/>
    </source>
</evidence>
<sequence length="431" mass="45013">MDLHPRSQQLAAEAQKHLVAGVPMNWMRRWPGSFPVFVESASGARFVDVDGNEYVDLCLGDTGAMAGHGLPAVVEALAQQAPRGITTMLPGASAGNVASMLADRFGLPAWQFALTATDANRFALRLARSLTGRSKVIVMNWCYHGTVDETFAVLDADGAVVPRPGSTGAAVDPALTTRVVEFNDLDALDAALAHGDVACVLTEPALTNIGIVLPDPGYLEALAARTRAAGALLIIDETHTICAGPGGYTAAFGLEPDILTIGKPIAGGVPMAAWGLSAELAERATAMFLSDDTDVSGVGGTLAGNALSLAAAQATLATTLTAADYEHTIALATRWTEGVARVIADAALPWHVQQLGCRAEYWFCPPPRNGGEAAAAVDHELDAFMHLWCMNRGVLLAPFHNMALMAPATTAEDVDRHTKSFASAVAALLGR</sequence>
<gene>
    <name evidence="3" type="ORF">UFOPK1392_00326</name>
</gene>
<dbReference type="SUPFAM" id="SSF53383">
    <property type="entry name" value="PLP-dependent transferases"/>
    <property type="match status" value="1"/>
</dbReference>
<dbReference type="GO" id="GO:0008483">
    <property type="term" value="F:transaminase activity"/>
    <property type="evidence" value="ECO:0007669"/>
    <property type="project" value="InterPro"/>
</dbReference>
<dbReference type="Gene3D" id="3.90.1150.10">
    <property type="entry name" value="Aspartate Aminotransferase, domain 1"/>
    <property type="match status" value="1"/>
</dbReference>
<protein>
    <submittedName>
        <fullName evidence="3">Unannotated protein</fullName>
    </submittedName>
</protein>
<dbReference type="Pfam" id="PF00202">
    <property type="entry name" value="Aminotran_3"/>
    <property type="match status" value="1"/>
</dbReference>
<dbReference type="InterPro" id="IPR015421">
    <property type="entry name" value="PyrdxlP-dep_Trfase_major"/>
</dbReference>
<keyword evidence="2" id="KW-0663">Pyridoxal phosphate</keyword>
<dbReference type="EMBL" id="CAEMXZ010000008">
    <property type="protein sequence ID" value="CAB4322591.1"/>
    <property type="molecule type" value="Genomic_DNA"/>
</dbReference>
<dbReference type="Gene3D" id="3.40.640.10">
    <property type="entry name" value="Type I PLP-dependent aspartate aminotransferase-like (Major domain)"/>
    <property type="match status" value="1"/>
</dbReference>
<dbReference type="GO" id="GO:0030170">
    <property type="term" value="F:pyridoxal phosphate binding"/>
    <property type="evidence" value="ECO:0007669"/>
    <property type="project" value="InterPro"/>
</dbReference>
<dbReference type="AlphaFoldDB" id="A0A6J5YDY4"/>
<dbReference type="NCBIfam" id="NF005453">
    <property type="entry name" value="PRK07046.1"/>
    <property type="match status" value="1"/>
</dbReference>
<name>A0A6J5YDY4_9ZZZZ</name>
<accession>A0A6J5YDY4</accession>
<reference evidence="3" key="1">
    <citation type="submission" date="2020-05" db="EMBL/GenBank/DDBJ databases">
        <authorList>
            <person name="Chiriac C."/>
            <person name="Salcher M."/>
            <person name="Ghai R."/>
            <person name="Kavagutti S V."/>
        </authorList>
    </citation>
    <scope>NUCLEOTIDE SEQUENCE</scope>
</reference>
<dbReference type="InterPro" id="IPR015424">
    <property type="entry name" value="PyrdxlP-dep_Trfase"/>
</dbReference>
<organism evidence="3">
    <name type="scientific">freshwater metagenome</name>
    <dbReference type="NCBI Taxonomy" id="449393"/>
    <lineage>
        <taxon>unclassified sequences</taxon>
        <taxon>metagenomes</taxon>
        <taxon>ecological metagenomes</taxon>
    </lineage>
</organism>